<dbReference type="PANTHER" id="PTHR24177:SF215">
    <property type="entry name" value="PGG DOMAIN-CONTAINING PROTEIN"/>
    <property type="match status" value="1"/>
</dbReference>
<dbReference type="Gene3D" id="1.25.40.20">
    <property type="entry name" value="Ankyrin repeat-containing domain"/>
    <property type="match status" value="2"/>
</dbReference>
<keyword evidence="5" id="KW-1185">Reference proteome</keyword>
<keyword evidence="2" id="KW-0472">Membrane</keyword>
<comment type="caution">
    <text evidence="4">The sequence shown here is derived from an EMBL/GenBank/DDBJ whole genome shotgun (WGS) entry which is preliminary data.</text>
</comment>
<dbReference type="Proteomes" id="UP001293593">
    <property type="component" value="Unassembled WGS sequence"/>
</dbReference>
<keyword evidence="2" id="KW-1133">Transmembrane helix</keyword>
<dbReference type="SUPFAM" id="SSF48403">
    <property type="entry name" value="Ankyrin repeat"/>
    <property type="match status" value="1"/>
</dbReference>
<feature type="transmembrane region" description="Helical" evidence="2">
    <location>
        <begin position="575"/>
        <end position="601"/>
    </location>
</feature>
<dbReference type="GO" id="GO:0005886">
    <property type="term" value="C:plasma membrane"/>
    <property type="evidence" value="ECO:0007669"/>
    <property type="project" value="UniProtKB-SubCell"/>
</dbReference>
<organism evidence="4 5">
    <name type="scientific">Acacia crassicarpa</name>
    <name type="common">northern wattle</name>
    <dbReference type="NCBI Taxonomy" id="499986"/>
    <lineage>
        <taxon>Eukaryota</taxon>
        <taxon>Viridiplantae</taxon>
        <taxon>Streptophyta</taxon>
        <taxon>Embryophyta</taxon>
        <taxon>Tracheophyta</taxon>
        <taxon>Spermatophyta</taxon>
        <taxon>Magnoliopsida</taxon>
        <taxon>eudicotyledons</taxon>
        <taxon>Gunneridae</taxon>
        <taxon>Pentapetalae</taxon>
        <taxon>rosids</taxon>
        <taxon>fabids</taxon>
        <taxon>Fabales</taxon>
        <taxon>Fabaceae</taxon>
        <taxon>Caesalpinioideae</taxon>
        <taxon>mimosoid clade</taxon>
        <taxon>Acacieae</taxon>
        <taxon>Acacia</taxon>
    </lineage>
</organism>
<proteinExistence type="predicted"/>
<feature type="transmembrane region" description="Helical" evidence="2">
    <location>
        <begin position="656"/>
        <end position="675"/>
    </location>
</feature>
<gene>
    <name evidence="4" type="ORF">QN277_005435</name>
</gene>
<dbReference type="SMART" id="SM00248">
    <property type="entry name" value="ANK"/>
    <property type="match status" value="5"/>
</dbReference>
<evidence type="ECO:0000259" key="3">
    <source>
        <dbReference type="Pfam" id="PF13962"/>
    </source>
</evidence>
<evidence type="ECO:0000256" key="1">
    <source>
        <dbReference type="ARBA" id="ARBA00004413"/>
    </source>
</evidence>
<dbReference type="PANTHER" id="PTHR24177">
    <property type="entry name" value="CASKIN"/>
    <property type="match status" value="1"/>
</dbReference>
<dbReference type="InterPro" id="IPR026961">
    <property type="entry name" value="PGG_dom"/>
</dbReference>
<evidence type="ECO:0000313" key="4">
    <source>
        <dbReference type="EMBL" id="KAK4259060.1"/>
    </source>
</evidence>
<dbReference type="AlphaFoldDB" id="A0AAE1MB53"/>
<evidence type="ECO:0000256" key="2">
    <source>
        <dbReference type="SAM" id="Phobius"/>
    </source>
</evidence>
<protein>
    <recommendedName>
        <fullName evidence="3">PGG domain-containing protein</fullName>
    </recommendedName>
</protein>
<evidence type="ECO:0000313" key="5">
    <source>
        <dbReference type="Proteomes" id="UP001293593"/>
    </source>
</evidence>
<comment type="subcellular location">
    <subcellularLocation>
        <location evidence="1">Cell membrane</location>
        <topology evidence="1">Peripheral membrane protein</topology>
        <orientation evidence="1">Cytoplasmic side</orientation>
    </subcellularLocation>
</comment>
<name>A0AAE1MB53_9FABA</name>
<reference evidence="4" key="1">
    <citation type="submission" date="2023-10" db="EMBL/GenBank/DDBJ databases">
        <title>Chromosome-level genome of the transformable northern wattle, Acacia crassicarpa.</title>
        <authorList>
            <person name="Massaro I."/>
            <person name="Sinha N.R."/>
            <person name="Poethig S."/>
            <person name="Leichty A.R."/>
        </authorList>
    </citation>
    <scope>NUCLEOTIDE SEQUENCE</scope>
    <source>
        <strain evidence="4">Acra3RX</strain>
        <tissue evidence="4">Leaf</tissue>
    </source>
</reference>
<accession>A0AAE1MB53</accession>
<dbReference type="Pfam" id="PF13962">
    <property type="entry name" value="PGG"/>
    <property type="match status" value="1"/>
</dbReference>
<dbReference type="EMBL" id="JAWXYG010000011">
    <property type="protein sequence ID" value="KAK4259060.1"/>
    <property type="molecule type" value="Genomic_DNA"/>
</dbReference>
<feature type="domain" description="PGG" evidence="3">
    <location>
        <begin position="532"/>
        <end position="641"/>
    </location>
</feature>
<keyword evidence="2" id="KW-0812">Transmembrane</keyword>
<dbReference type="InterPro" id="IPR036770">
    <property type="entry name" value="Ankyrin_rpt-contain_sf"/>
</dbReference>
<feature type="transmembrane region" description="Helical" evidence="2">
    <location>
        <begin position="622"/>
        <end position="644"/>
    </location>
</feature>
<sequence>MGKKRSEIEIEGGNMFSETMRRAHVAYRNSDWKTFKQIFEQDKTELLNHFDLFEDTPISIAIRSGNPKLLKDLLNMLSGEERWVAFTKPNCRRNTLLHNMAMRKRRLSVQMTEVILDFEKEDEAALPEEERKKRRPKLLERKNESGETPLFRAAAFGNLEMLKHVVQDHIKAEEAEGDLFKIHQYSETETILHACINAQHFDVALWIISKMNGRRLVLERNKKNLTCLELLASVPSAFRSHYPMGSLASLSYNLLPDERYQFLEGGDNSNESCGHPIDIEAGLYHDTAKPGTSASYLSRINYAVWNNLAELFSGIESLWKDKREHQLAKRLAEFLVRHDWTWQISYSNRTSDSQQLQLPPRLYNVEKRKHQLERKEEKEEDNDQSTVLKHYSTPLFAAASNGIEEIVDSFLKEHPVSLNYMGVEGTNILHIAVRHRQLKIFKLLKKDPWFSSLGYRISSANRTALHEVASLDYYRGSSQPGAAFELQEELKWYKRVEKEVPSHLHLHCDNRALTAKDVLEIEHHDMLEKAREWIKQTAESCSTVAVLVATVVFAAAYTIPGGSEGGTPVFLRSPVFIFFTVMDIVALAFSLSSVVMFLSILTSPFELWDFHKSLPQKLNLGFAFLFLALTTTILAFCATILLTIRLPWKNWTSTLVYSASFFPVAIFGLIEFPLYKKIPMLLHKAGKKAMKATKAIGGVVRRFKKPKNQ</sequence>
<dbReference type="Pfam" id="PF12796">
    <property type="entry name" value="Ank_2"/>
    <property type="match status" value="1"/>
</dbReference>
<dbReference type="InterPro" id="IPR002110">
    <property type="entry name" value="Ankyrin_rpt"/>
</dbReference>